<gene>
    <name evidence="2" type="ORF">PVAP13_9NG018851</name>
</gene>
<accession>A0A8T0MB45</accession>
<name>A0A8T0MB45_PANVG</name>
<sequence length="117" mass="13477">MGPPPWSLLPARCRRFLGHVQRASFSRLRDDFFSENPPAQSRDELPVVSRGDAPVPCSKAEETMQLPLYGLVSQRRRRAWIPRGQRPMATIEQYWARGSFSRQIHLHPPKSISISRL</sequence>
<evidence type="ECO:0000313" key="3">
    <source>
        <dbReference type="Proteomes" id="UP000823388"/>
    </source>
</evidence>
<feature type="region of interest" description="Disordered" evidence="1">
    <location>
        <begin position="31"/>
        <end position="53"/>
    </location>
</feature>
<evidence type="ECO:0000256" key="1">
    <source>
        <dbReference type="SAM" id="MobiDB-lite"/>
    </source>
</evidence>
<dbReference type="EMBL" id="CM029054">
    <property type="protein sequence ID" value="KAG2533755.1"/>
    <property type="molecule type" value="Genomic_DNA"/>
</dbReference>
<dbReference type="AlphaFoldDB" id="A0A8T0MB45"/>
<reference evidence="2" key="1">
    <citation type="submission" date="2020-05" db="EMBL/GenBank/DDBJ databases">
        <title>WGS assembly of Panicum virgatum.</title>
        <authorList>
            <person name="Lovell J.T."/>
            <person name="Jenkins J."/>
            <person name="Shu S."/>
            <person name="Juenger T.E."/>
            <person name="Schmutz J."/>
        </authorList>
    </citation>
    <scope>NUCLEOTIDE SEQUENCE</scope>
    <source>
        <strain evidence="2">AP13</strain>
    </source>
</reference>
<evidence type="ECO:0000313" key="2">
    <source>
        <dbReference type="EMBL" id="KAG2533755.1"/>
    </source>
</evidence>
<organism evidence="2 3">
    <name type="scientific">Panicum virgatum</name>
    <name type="common">Blackwell switchgrass</name>
    <dbReference type="NCBI Taxonomy" id="38727"/>
    <lineage>
        <taxon>Eukaryota</taxon>
        <taxon>Viridiplantae</taxon>
        <taxon>Streptophyta</taxon>
        <taxon>Embryophyta</taxon>
        <taxon>Tracheophyta</taxon>
        <taxon>Spermatophyta</taxon>
        <taxon>Magnoliopsida</taxon>
        <taxon>Liliopsida</taxon>
        <taxon>Poales</taxon>
        <taxon>Poaceae</taxon>
        <taxon>PACMAD clade</taxon>
        <taxon>Panicoideae</taxon>
        <taxon>Panicodae</taxon>
        <taxon>Paniceae</taxon>
        <taxon>Panicinae</taxon>
        <taxon>Panicum</taxon>
        <taxon>Panicum sect. Hiantes</taxon>
    </lineage>
</organism>
<protein>
    <submittedName>
        <fullName evidence="2">Uncharacterized protein</fullName>
    </submittedName>
</protein>
<keyword evidence="3" id="KW-1185">Reference proteome</keyword>
<comment type="caution">
    <text evidence="2">The sequence shown here is derived from an EMBL/GenBank/DDBJ whole genome shotgun (WGS) entry which is preliminary data.</text>
</comment>
<dbReference type="Proteomes" id="UP000823388">
    <property type="component" value="Chromosome 9N"/>
</dbReference>
<proteinExistence type="predicted"/>